<proteinExistence type="predicted"/>
<sequence>MQRLRSDTKRDTELTEACACNPPSEGGITASLRAATFDWMTALGELFQIKSQGLHMAAWFVDHSEWSEGPNLRSYILRALAALMMGDIATASRTEDEWSDMRRDLIVFAEHNFCIDQVITEEGTILATFPRPLHFPTPHDFLQPFMMISDDESPPPEFKWGMGLCFYCFDLGLLCDQLVQYSAQFKCAAVVLLYRRIVRSLCKCSTEELNCPSNECRYHRVSEMTPLLYLQLQETDANLLRTVSDTYAELLKGVQDFYVRATQPEHESVPPRLEAASHKYNKAIYGFISISRLLRQIDFDKVQNAFNAPHR</sequence>
<dbReference type="InterPro" id="IPR004367">
    <property type="entry name" value="Cyclin_C-dom"/>
</dbReference>
<reference evidence="2 3" key="1">
    <citation type="journal article" date="2022" name="Front. Cell. Infect. Microbiol.">
        <title>The Genomes of Two Strains of Taenia crassiceps the Animal Model for the Study of Human Cysticercosis.</title>
        <authorList>
            <person name="Bobes R.J."/>
            <person name="Estrada K."/>
            <person name="Rios-Valencia D.G."/>
            <person name="Calderon-Gallegos A."/>
            <person name="de la Torre P."/>
            <person name="Carrero J.C."/>
            <person name="Sanchez-Flores A."/>
            <person name="Laclette J.P."/>
        </authorList>
    </citation>
    <scope>NUCLEOTIDE SEQUENCE [LARGE SCALE GENOMIC DNA]</scope>
    <source>
        <strain evidence="2">WFUcys</strain>
    </source>
</reference>
<organism evidence="2 3">
    <name type="scientific">Taenia crassiceps</name>
    <dbReference type="NCBI Taxonomy" id="6207"/>
    <lineage>
        <taxon>Eukaryota</taxon>
        <taxon>Metazoa</taxon>
        <taxon>Spiralia</taxon>
        <taxon>Lophotrochozoa</taxon>
        <taxon>Platyhelminthes</taxon>
        <taxon>Cestoda</taxon>
        <taxon>Eucestoda</taxon>
        <taxon>Cyclophyllidea</taxon>
        <taxon>Taeniidae</taxon>
        <taxon>Taenia</taxon>
    </lineage>
</organism>
<accession>A0ABR4Q2Q2</accession>
<keyword evidence="3" id="KW-1185">Reference proteome</keyword>
<name>A0ABR4Q2Q2_9CEST</name>
<evidence type="ECO:0000259" key="1">
    <source>
        <dbReference type="Pfam" id="PF02984"/>
    </source>
</evidence>
<dbReference type="InterPro" id="IPR036915">
    <property type="entry name" value="Cyclin-like_sf"/>
</dbReference>
<dbReference type="Proteomes" id="UP001651158">
    <property type="component" value="Unassembled WGS sequence"/>
</dbReference>
<evidence type="ECO:0000313" key="2">
    <source>
        <dbReference type="EMBL" id="KAL5103971.1"/>
    </source>
</evidence>
<gene>
    <name evidence="2" type="ORF">TcWFU_007775</name>
</gene>
<dbReference type="SUPFAM" id="SSF47954">
    <property type="entry name" value="Cyclin-like"/>
    <property type="match status" value="1"/>
</dbReference>
<dbReference type="EMBL" id="JAKROA010000015">
    <property type="protein sequence ID" value="KAL5103971.1"/>
    <property type="molecule type" value="Genomic_DNA"/>
</dbReference>
<protein>
    <submittedName>
        <fullName evidence="2">Cyclin-A3-2</fullName>
    </submittedName>
</protein>
<evidence type="ECO:0000313" key="3">
    <source>
        <dbReference type="Proteomes" id="UP001651158"/>
    </source>
</evidence>
<feature type="domain" description="Cyclin C-terminal" evidence="1">
    <location>
        <begin position="136"/>
        <end position="213"/>
    </location>
</feature>
<comment type="caution">
    <text evidence="2">The sequence shown here is derived from an EMBL/GenBank/DDBJ whole genome shotgun (WGS) entry which is preliminary data.</text>
</comment>
<dbReference type="Pfam" id="PF02984">
    <property type="entry name" value="Cyclin_C"/>
    <property type="match status" value="1"/>
</dbReference>
<dbReference type="Gene3D" id="1.10.472.10">
    <property type="entry name" value="Cyclin-like"/>
    <property type="match status" value="2"/>
</dbReference>